<feature type="compositionally biased region" description="Polar residues" evidence="1">
    <location>
        <begin position="88"/>
        <end position="97"/>
    </location>
</feature>
<accession>A0A834HMH3</accession>
<evidence type="ECO:0000313" key="2">
    <source>
        <dbReference type="EMBL" id="KAF7264218.1"/>
    </source>
</evidence>
<dbReference type="EMBL" id="JAACXV010017918">
    <property type="protein sequence ID" value="KAF7264218.1"/>
    <property type="molecule type" value="Genomic_DNA"/>
</dbReference>
<organism evidence="2 3">
    <name type="scientific">Rhynchophorus ferrugineus</name>
    <name type="common">Red palm weevil</name>
    <name type="synonym">Curculio ferrugineus</name>
    <dbReference type="NCBI Taxonomy" id="354439"/>
    <lineage>
        <taxon>Eukaryota</taxon>
        <taxon>Metazoa</taxon>
        <taxon>Ecdysozoa</taxon>
        <taxon>Arthropoda</taxon>
        <taxon>Hexapoda</taxon>
        <taxon>Insecta</taxon>
        <taxon>Pterygota</taxon>
        <taxon>Neoptera</taxon>
        <taxon>Endopterygota</taxon>
        <taxon>Coleoptera</taxon>
        <taxon>Polyphaga</taxon>
        <taxon>Cucujiformia</taxon>
        <taxon>Curculionidae</taxon>
        <taxon>Dryophthorinae</taxon>
        <taxon>Rhynchophorus</taxon>
    </lineage>
</organism>
<protein>
    <submittedName>
        <fullName evidence="2">Uncharacterized protein</fullName>
    </submittedName>
</protein>
<gene>
    <name evidence="2" type="ORF">GWI33_000459</name>
</gene>
<proteinExistence type="predicted"/>
<dbReference type="Proteomes" id="UP000625711">
    <property type="component" value="Unassembled WGS sequence"/>
</dbReference>
<sequence length="114" mass="13044">MKFGVGHCRKKNLHLEGIKGAFTLCTLLGNRRIIPNITLEIKEDKNTENVVYFNKETLKSWPDIDVRLLRVAQTPTVTDPTFRPPSQIRITSNSPPNNKFKPMSPHGHELQDPR</sequence>
<reference evidence="2" key="1">
    <citation type="submission" date="2020-08" db="EMBL/GenBank/DDBJ databases">
        <title>Genome sequencing and assembly of the red palm weevil Rhynchophorus ferrugineus.</title>
        <authorList>
            <person name="Dias G.B."/>
            <person name="Bergman C.M."/>
            <person name="Manee M."/>
        </authorList>
    </citation>
    <scope>NUCLEOTIDE SEQUENCE</scope>
    <source>
        <strain evidence="2">AA-2017</strain>
        <tissue evidence="2">Whole larva</tissue>
    </source>
</reference>
<comment type="caution">
    <text evidence="2">The sequence shown here is derived from an EMBL/GenBank/DDBJ whole genome shotgun (WGS) entry which is preliminary data.</text>
</comment>
<feature type="region of interest" description="Disordered" evidence="1">
    <location>
        <begin position="76"/>
        <end position="114"/>
    </location>
</feature>
<name>A0A834HMH3_RHYFE</name>
<evidence type="ECO:0000256" key="1">
    <source>
        <dbReference type="SAM" id="MobiDB-lite"/>
    </source>
</evidence>
<dbReference type="AlphaFoldDB" id="A0A834HMH3"/>
<evidence type="ECO:0000313" key="3">
    <source>
        <dbReference type="Proteomes" id="UP000625711"/>
    </source>
</evidence>
<keyword evidence="3" id="KW-1185">Reference proteome</keyword>